<accession>A0A2A9P4X7</accession>
<comment type="caution">
    <text evidence="3">The sequence shown here is derived from an EMBL/GenBank/DDBJ whole genome shotgun (WGS) entry which is preliminary data.</text>
</comment>
<evidence type="ECO:0000256" key="2">
    <source>
        <dbReference type="SAM" id="Phobius"/>
    </source>
</evidence>
<name>A0A2A9P4X7_OPHUN</name>
<protein>
    <submittedName>
        <fullName evidence="3">Uncharacterized protein</fullName>
    </submittedName>
</protein>
<evidence type="ECO:0000256" key="1">
    <source>
        <dbReference type="SAM" id="MobiDB-lite"/>
    </source>
</evidence>
<keyword evidence="4" id="KW-1185">Reference proteome</keyword>
<dbReference type="Proteomes" id="UP000037136">
    <property type="component" value="Unassembled WGS sequence"/>
</dbReference>
<dbReference type="EMBL" id="LAZP02000682">
    <property type="protein sequence ID" value="PFH56031.1"/>
    <property type="molecule type" value="Genomic_DNA"/>
</dbReference>
<proteinExistence type="predicted"/>
<keyword evidence="2" id="KW-0472">Membrane</keyword>
<feature type="region of interest" description="Disordered" evidence="1">
    <location>
        <begin position="35"/>
        <end position="103"/>
    </location>
</feature>
<keyword evidence="2" id="KW-0812">Transmembrane</keyword>
<organism evidence="3 4">
    <name type="scientific">Ophiocordyceps unilateralis</name>
    <name type="common">Zombie-ant fungus</name>
    <name type="synonym">Torrubia unilateralis</name>
    <dbReference type="NCBI Taxonomy" id="268505"/>
    <lineage>
        <taxon>Eukaryota</taxon>
        <taxon>Fungi</taxon>
        <taxon>Dikarya</taxon>
        <taxon>Ascomycota</taxon>
        <taxon>Pezizomycotina</taxon>
        <taxon>Sordariomycetes</taxon>
        <taxon>Hypocreomycetidae</taxon>
        <taxon>Hypocreales</taxon>
        <taxon>Ophiocordycipitaceae</taxon>
        <taxon>Ophiocordyceps</taxon>
    </lineage>
</organism>
<gene>
    <name evidence="3" type="ORF">XA68_17178</name>
</gene>
<sequence length="148" mass="16259">MALHRHLHTHRRITIFLFIYLFIVSIVTTSHSPQQHTTASRIHNAPPLHEAKAPPLAGQNKPHTPHLLKPGTMSRPRLSQTSLATAPPPPPPPPLSSPPLPIEAVPRQAHAPRALLELADLTILAAGLPARACQCRLRIRYTTYTAQP</sequence>
<reference evidence="3 4" key="1">
    <citation type="journal article" date="2015" name="BMC Genomics">
        <title>Gene expression during zombie ant biting behavior reflects the complexity underlying fungal parasitic behavioral manipulation.</title>
        <authorList>
            <person name="de Bekker C."/>
            <person name="Ohm R.A."/>
            <person name="Loreto R.G."/>
            <person name="Sebastian A."/>
            <person name="Albert I."/>
            <person name="Merrow M."/>
            <person name="Brachmann A."/>
            <person name="Hughes D.P."/>
        </authorList>
    </citation>
    <scope>NUCLEOTIDE SEQUENCE [LARGE SCALE GENOMIC DNA]</scope>
    <source>
        <strain evidence="3 4">SC16a</strain>
    </source>
</reference>
<feature type="compositionally biased region" description="Pro residues" evidence="1">
    <location>
        <begin position="86"/>
        <end position="101"/>
    </location>
</feature>
<evidence type="ECO:0000313" key="4">
    <source>
        <dbReference type="Proteomes" id="UP000037136"/>
    </source>
</evidence>
<evidence type="ECO:0000313" key="3">
    <source>
        <dbReference type="EMBL" id="PFH56031.1"/>
    </source>
</evidence>
<keyword evidence="2" id="KW-1133">Transmembrane helix</keyword>
<feature type="transmembrane region" description="Helical" evidence="2">
    <location>
        <begin position="12"/>
        <end position="31"/>
    </location>
</feature>
<dbReference type="AlphaFoldDB" id="A0A2A9P4X7"/>
<reference evidence="3 4" key="2">
    <citation type="journal article" date="2017" name="Sci. Rep.">
        <title>Ant-infecting Ophiocordyceps genomes reveal a high diversity of potential behavioral manipulation genes and a possible major role for enterotoxins.</title>
        <authorList>
            <person name="de Bekker C."/>
            <person name="Ohm R.A."/>
            <person name="Evans H.C."/>
            <person name="Brachmann A."/>
            <person name="Hughes D.P."/>
        </authorList>
    </citation>
    <scope>NUCLEOTIDE SEQUENCE [LARGE SCALE GENOMIC DNA]</scope>
    <source>
        <strain evidence="3 4">SC16a</strain>
    </source>
</reference>